<evidence type="ECO:0000313" key="4">
    <source>
        <dbReference type="EMBL" id="CAL1393696.1"/>
    </source>
</evidence>
<evidence type="ECO:0000256" key="2">
    <source>
        <dbReference type="ARBA" id="ARBA00022737"/>
    </source>
</evidence>
<dbReference type="InterPro" id="IPR002902">
    <property type="entry name" value="GNK2"/>
</dbReference>
<keyword evidence="1" id="KW-0732">Signal</keyword>
<reference evidence="4 5" key="1">
    <citation type="submission" date="2024-04" db="EMBL/GenBank/DDBJ databases">
        <authorList>
            <person name="Fracassetti M."/>
        </authorList>
    </citation>
    <scope>NUCLEOTIDE SEQUENCE [LARGE SCALE GENOMIC DNA]</scope>
</reference>
<gene>
    <name evidence="4" type="ORF">LTRI10_LOCUS34254</name>
</gene>
<dbReference type="Gene3D" id="3.30.430.20">
    <property type="entry name" value="Gnk2 domain, C-X8-C-X2-C motif"/>
    <property type="match status" value="1"/>
</dbReference>
<keyword evidence="5" id="KW-1185">Reference proteome</keyword>
<name>A0AAV2F620_9ROSI</name>
<dbReference type="PROSITE" id="PS51473">
    <property type="entry name" value="GNK2"/>
    <property type="match status" value="1"/>
</dbReference>
<keyword evidence="2" id="KW-0677">Repeat</keyword>
<dbReference type="InterPro" id="IPR038408">
    <property type="entry name" value="GNK2_sf"/>
</dbReference>
<proteinExistence type="predicted"/>
<evidence type="ECO:0000259" key="3">
    <source>
        <dbReference type="PROSITE" id="PS51473"/>
    </source>
</evidence>
<accession>A0AAV2F620</accession>
<feature type="domain" description="Gnk2-homologous" evidence="3">
    <location>
        <begin position="30"/>
        <end position="135"/>
    </location>
</feature>
<dbReference type="EMBL" id="OZ034819">
    <property type="protein sequence ID" value="CAL1393696.1"/>
    <property type="molecule type" value="Genomic_DNA"/>
</dbReference>
<organism evidence="4 5">
    <name type="scientific">Linum trigynum</name>
    <dbReference type="NCBI Taxonomy" id="586398"/>
    <lineage>
        <taxon>Eukaryota</taxon>
        <taxon>Viridiplantae</taxon>
        <taxon>Streptophyta</taxon>
        <taxon>Embryophyta</taxon>
        <taxon>Tracheophyta</taxon>
        <taxon>Spermatophyta</taxon>
        <taxon>Magnoliopsida</taxon>
        <taxon>eudicotyledons</taxon>
        <taxon>Gunneridae</taxon>
        <taxon>Pentapetalae</taxon>
        <taxon>rosids</taxon>
        <taxon>fabids</taxon>
        <taxon>Malpighiales</taxon>
        <taxon>Linaceae</taxon>
        <taxon>Linum</taxon>
    </lineage>
</organism>
<evidence type="ECO:0000313" key="5">
    <source>
        <dbReference type="Proteomes" id="UP001497516"/>
    </source>
</evidence>
<evidence type="ECO:0000256" key="1">
    <source>
        <dbReference type="ARBA" id="ARBA00022729"/>
    </source>
</evidence>
<dbReference type="Proteomes" id="UP001497516">
    <property type="component" value="Chromosome 6"/>
</dbReference>
<dbReference type="AlphaFoldDB" id="A0AAV2F620"/>
<protein>
    <recommendedName>
        <fullName evidence="3">Gnk2-homologous domain-containing protein</fullName>
    </recommendedName>
</protein>
<sequence length="140" mass="14826">MATSILEKLAVATFAVALTMGMISFAAAFNAGAYNCVDVTVLPDSDLYKARHSVLDDMVGSTAPESNGYYCTTSTVGGSVAFGHATCDPSKLSECNDCLKYAREFLDHICKYSIGGQVVVGDLLDCSMHFDARPISECAT</sequence>